<keyword evidence="3" id="KW-1185">Reference proteome</keyword>
<dbReference type="NCBIfam" id="NF041065">
    <property type="entry name" value="DpdH"/>
    <property type="match status" value="1"/>
</dbReference>
<dbReference type="RefSeq" id="WP_036692649.1">
    <property type="nucleotide sequence ID" value="NZ_JNVM01000047.1"/>
</dbReference>
<protein>
    <submittedName>
        <fullName evidence="2">Uncharacterized protein</fullName>
    </submittedName>
</protein>
<dbReference type="Proteomes" id="UP000028123">
    <property type="component" value="Unassembled WGS sequence"/>
</dbReference>
<proteinExistence type="predicted"/>
<dbReference type="AlphaFoldDB" id="A0A081NU64"/>
<reference evidence="2 3" key="1">
    <citation type="submission" date="2014-06" db="EMBL/GenBank/DDBJ databases">
        <title>Draft genome sequence of Paenibacillus sp. MSt1.</title>
        <authorList>
            <person name="Aw Y.K."/>
            <person name="Ong K.S."/>
            <person name="Gan H.M."/>
            <person name="Lee S.M."/>
        </authorList>
    </citation>
    <scope>NUCLEOTIDE SEQUENCE [LARGE SCALE GENOMIC DNA]</scope>
    <source>
        <strain evidence="2 3">MSt1</strain>
    </source>
</reference>
<gene>
    <name evidence="2" type="ORF">ET33_28370</name>
</gene>
<organism evidence="2 3">
    <name type="scientific">Paenibacillus tyrfis</name>
    <dbReference type="NCBI Taxonomy" id="1501230"/>
    <lineage>
        <taxon>Bacteria</taxon>
        <taxon>Bacillati</taxon>
        <taxon>Bacillota</taxon>
        <taxon>Bacilli</taxon>
        <taxon>Bacillales</taxon>
        <taxon>Paenibacillaceae</taxon>
        <taxon>Paenibacillus</taxon>
    </lineage>
</organism>
<feature type="region of interest" description="Disordered" evidence="1">
    <location>
        <begin position="554"/>
        <end position="579"/>
    </location>
</feature>
<name>A0A081NU64_9BACL</name>
<accession>A0A081NU64</accession>
<evidence type="ECO:0000313" key="3">
    <source>
        <dbReference type="Proteomes" id="UP000028123"/>
    </source>
</evidence>
<dbReference type="EMBL" id="JNVM01000047">
    <property type="protein sequence ID" value="KEQ21987.1"/>
    <property type="molecule type" value="Genomic_DNA"/>
</dbReference>
<sequence>MKPYICWEPNLIDQVMNPDTLQVEHHHFLAAHHPMTMYREIATSVVNNSGVKFTELEFLREFLKPEDYIFVAVLGDSGAGKSHLIRWLSAQIPKTPNRRVLLIPKFTSLKEIIARILDGMEGEVFEKYKESLNEAVTNLSPDLARRRLADTIGQLIGPDGPHQMRNLTEHEEVFIEELHHLFYDPEYRKNVLLKDGGILHQLTDHILGVEGQSTTRRENRRLFTKDDLPVDVRNFKGASSSAMGAYRILIDSEFHEAAIEWINKNLDAAIALMLSFKGADLVNLLNDVREQLALQNTELVLLIEDFVVMQGIDHDLLDAMLVRPKQLDSQGQLSKTLCSLRVALACTSGYFEKLHDTVRTRIEFRVNVNVEAAESEEQMTNFVSLYLNAVRTVDTDLKDWYEARISGDASLAVPSKCSGCTLRESCHSGFGEVDGRGLYPFTQTSIQVMYKRLTDGKISKFNPRLLVDRIVRHTLSAYGDQIGTGSFPPPSLLEYFGGRNNKRLSGIQMRELAQKDPTNTARRETLLELWGDGDRIMDLHPAIHEAFQLPPLSDSWDDTPVQELNTPNRQDEEGKRQEGLDPNIQEKIDLLQKWANGAKLLQALAQELREAVYELLLDYIPFDDEFLLKSTLRNHLWKAGNINFVNQYTEPRRQTVNLVLPLPEHSLNDTAIAFQAIVLFKYYGAWDAKEFRDGHTYFLVLARLIGDWSRHVMRQFKHIPQRDGGSWDPVESGIEALAAAAVLSGEPVKQLNGASLINTLFRKPKSVSKYRTVEWSRLHEKISGKFEDVRKTIIQRIPATKGSSSNIKVIDAFQVVRVIEKIDPALEWKYMPPVEMIRGYEPIAEIHNLLYKEFQNTLRAEIARLASWSENVLRCIGNQDVSELVASVLSAVETARQAGVFAGAVYTDIIDALQKMKKVRLPSLMKNVNRLKSSTSLADQATILAAIDIYQVHVVDNFMRLANSFLEQSTARIDRNLSHLKEDSKAQKLNDAKEGIEQAFDRILEFLGPPKGASL</sequence>
<evidence type="ECO:0000313" key="2">
    <source>
        <dbReference type="EMBL" id="KEQ21987.1"/>
    </source>
</evidence>
<dbReference type="SUPFAM" id="SSF52540">
    <property type="entry name" value="P-loop containing nucleoside triphosphate hydrolases"/>
    <property type="match status" value="1"/>
</dbReference>
<dbReference type="InterPro" id="IPR027417">
    <property type="entry name" value="P-loop_NTPase"/>
</dbReference>
<comment type="caution">
    <text evidence="2">The sequence shown here is derived from an EMBL/GenBank/DDBJ whole genome shotgun (WGS) entry which is preliminary data.</text>
</comment>
<evidence type="ECO:0000256" key="1">
    <source>
        <dbReference type="SAM" id="MobiDB-lite"/>
    </source>
</evidence>
<feature type="compositionally biased region" description="Basic and acidic residues" evidence="1">
    <location>
        <begin position="569"/>
        <end position="579"/>
    </location>
</feature>
<dbReference type="eggNOG" id="ENOG502ZAU0">
    <property type="taxonomic scope" value="Bacteria"/>
</dbReference>
<dbReference type="OrthoDB" id="6400788at2"/>